<dbReference type="EMBL" id="CP087164">
    <property type="protein sequence ID" value="UGS35268.1"/>
    <property type="molecule type" value="Genomic_DNA"/>
</dbReference>
<gene>
    <name evidence="2" type="ORF">DSM104329_01655</name>
</gene>
<organism evidence="2 3">
    <name type="scientific">Capillimicrobium parvum</name>
    <dbReference type="NCBI Taxonomy" id="2884022"/>
    <lineage>
        <taxon>Bacteria</taxon>
        <taxon>Bacillati</taxon>
        <taxon>Actinomycetota</taxon>
        <taxon>Thermoleophilia</taxon>
        <taxon>Solirubrobacterales</taxon>
        <taxon>Capillimicrobiaceae</taxon>
        <taxon>Capillimicrobium</taxon>
    </lineage>
</organism>
<reference evidence="2" key="1">
    <citation type="journal article" date="2022" name="Int. J. Syst. Evol. Microbiol.">
        <title>Pseudomonas aegrilactucae sp. nov. and Pseudomonas morbosilactucae sp. nov., pathogens causing bacterial rot of lettuce in Japan.</title>
        <authorList>
            <person name="Sawada H."/>
            <person name="Fujikawa T."/>
            <person name="Satou M."/>
        </authorList>
    </citation>
    <scope>NUCLEOTIDE SEQUENCE</scope>
    <source>
        <strain evidence="2">0166_1</strain>
    </source>
</reference>
<name>A0A9E6XVM7_9ACTN</name>
<protein>
    <submittedName>
        <fullName evidence="2">Uncharacterized protein</fullName>
    </submittedName>
</protein>
<evidence type="ECO:0000313" key="2">
    <source>
        <dbReference type="EMBL" id="UGS35268.1"/>
    </source>
</evidence>
<evidence type="ECO:0000256" key="1">
    <source>
        <dbReference type="SAM" id="MobiDB-lite"/>
    </source>
</evidence>
<keyword evidence="3" id="KW-1185">Reference proteome</keyword>
<accession>A0A9E6XVM7</accession>
<dbReference type="KEGG" id="sbae:DSM104329_01655"/>
<dbReference type="AlphaFoldDB" id="A0A9E6XVM7"/>
<dbReference type="RefSeq" id="WP_259314956.1">
    <property type="nucleotide sequence ID" value="NZ_CP087164.1"/>
</dbReference>
<proteinExistence type="predicted"/>
<sequence length="108" mass="11733">MTTMHTTLETIVIRPARPEDERALTRLAALDSAAALQGEVLVADVEGDVVAALAVEQDRAVADPFRPTADLVELLRTRARLMGIPGSTNRRRRLSLRRPSPAVALARP</sequence>
<feature type="region of interest" description="Disordered" evidence="1">
    <location>
        <begin position="86"/>
        <end position="108"/>
    </location>
</feature>
<evidence type="ECO:0000313" key="3">
    <source>
        <dbReference type="Proteomes" id="UP001162834"/>
    </source>
</evidence>
<dbReference type="Proteomes" id="UP001162834">
    <property type="component" value="Chromosome"/>
</dbReference>